<proteinExistence type="predicted"/>
<dbReference type="GeneID" id="55624548"/>
<dbReference type="EMBL" id="MN585993">
    <property type="protein sequence ID" value="QGJ90149.1"/>
    <property type="molecule type" value="Genomic_DNA"/>
</dbReference>
<gene>
    <name evidence="1" type="primary">112</name>
    <name evidence="1" type="ORF">PBI_INDLULAMITHI_112</name>
</gene>
<evidence type="ECO:0000313" key="2">
    <source>
        <dbReference type="Proteomes" id="UP000423609"/>
    </source>
</evidence>
<evidence type="ECO:0000313" key="1">
    <source>
        <dbReference type="EMBL" id="QGJ90149.1"/>
    </source>
</evidence>
<name>A0A649VDF2_9CAUD</name>
<organism evidence="1 2">
    <name type="scientific">Mycobacterium phage Indlulamithi</name>
    <dbReference type="NCBI Taxonomy" id="2656582"/>
    <lineage>
        <taxon>Viruses</taxon>
        <taxon>Duplodnaviria</taxon>
        <taxon>Heunggongvirae</taxon>
        <taxon>Uroviricota</taxon>
        <taxon>Caudoviricetes</taxon>
        <taxon>Indlulamithivirus</taxon>
        <taxon>Indlulamithivirus indlulamithi</taxon>
    </lineage>
</organism>
<keyword evidence="2" id="KW-1185">Reference proteome</keyword>
<protein>
    <submittedName>
        <fullName evidence="1">Uncharacterized protein</fullName>
    </submittedName>
</protein>
<dbReference type="KEGG" id="vg:55624548"/>
<accession>A0A649VDF2</accession>
<dbReference type="RefSeq" id="YP_009853863.1">
    <property type="nucleotide sequence ID" value="NC_048824.1"/>
</dbReference>
<sequence>MSANRSEAVAIARAAVGIEGNRSVLDPLAGIPNHPFFDRKLRFFSGCDSKGRIRLYAMTIQD</sequence>
<reference evidence="1 2" key="1">
    <citation type="submission" date="2019-10" db="EMBL/GenBank/DDBJ databases">
        <authorList>
            <person name="Garlena R.A."/>
            <person name="Russell D.A."/>
            <person name="Pope W.H."/>
            <person name="Jacobs-Sera D."/>
            <person name="Hatfull G.F."/>
        </authorList>
    </citation>
    <scope>NUCLEOTIDE SEQUENCE [LARGE SCALE GENOMIC DNA]</scope>
</reference>
<dbReference type="Proteomes" id="UP000423609">
    <property type="component" value="Segment"/>
</dbReference>